<accession>A0A6C0L052</accession>
<organism evidence="1">
    <name type="scientific">viral metagenome</name>
    <dbReference type="NCBI Taxonomy" id="1070528"/>
    <lineage>
        <taxon>unclassified sequences</taxon>
        <taxon>metagenomes</taxon>
        <taxon>organismal metagenomes</taxon>
    </lineage>
</organism>
<proteinExistence type="predicted"/>
<sequence>MVVASCSSEQNSHIFIVFHNIVNSVRIFNHKFYTKDKINEKFTFFGVNELYEKQITEDKGYNTIYEYDLDIYNPFLQKRGYMETSVYLHVYWNNLHKDLDFVGFCQYDMIHNNPIPILDENTIVVQSSHKNIVAFGKWQNMMCPKVRNLKFLLDSYNKHFDKNFTIQDLSGLPLSLWQTNIYPKKVFVKLCKWLEIFVKDIYPWSIEEPWETHWGVIGGYTERAIALFNALEKKQGMKIICWRLDHRCGHGPKRLAVERFQYNPKHWVNQFDLNIHSTFEKTMDLEQFDESKVFQVKEQSLQGNGLMKLGDSTYIYKENKDNISHLYLSCNGEKSKSIMLYAPKEEKNIFKKRYLAIQENLDKYDLFYSAKSYSFWRGLKISNIYIVNRKEKKVFSWKIKRDE</sequence>
<protein>
    <submittedName>
        <fullName evidence="1">Uncharacterized protein</fullName>
    </submittedName>
</protein>
<dbReference type="AlphaFoldDB" id="A0A6C0L052"/>
<reference evidence="1" key="1">
    <citation type="journal article" date="2020" name="Nature">
        <title>Giant virus diversity and host interactions through global metagenomics.</title>
        <authorList>
            <person name="Schulz F."/>
            <person name="Roux S."/>
            <person name="Paez-Espino D."/>
            <person name="Jungbluth S."/>
            <person name="Walsh D.A."/>
            <person name="Denef V.J."/>
            <person name="McMahon K.D."/>
            <person name="Konstantinidis K.T."/>
            <person name="Eloe-Fadrosh E.A."/>
            <person name="Kyrpides N.C."/>
            <person name="Woyke T."/>
        </authorList>
    </citation>
    <scope>NUCLEOTIDE SEQUENCE</scope>
    <source>
        <strain evidence="1">GVMAG-S-ERX555907-63</strain>
    </source>
</reference>
<evidence type="ECO:0000313" key="1">
    <source>
        <dbReference type="EMBL" id="QHU22796.1"/>
    </source>
</evidence>
<name>A0A6C0L052_9ZZZZ</name>
<dbReference type="EMBL" id="MN741018">
    <property type="protein sequence ID" value="QHU22796.1"/>
    <property type="molecule type" value="Genomic_DNA"/>
</dbReference>